<dbReference type="EMBL" id="QHCV01000066">
    <property type="protein sequence ID" value="RAV31695.1"/>
    <property type="molecule type" value="Genomic_DNA"/>
</dbReference>
<dbReference type="InterPro" id="IPR002347">
    <property type="entry name" value="SDR_fam"/>
</dbReference>
<dbReference type="RefSeq" id="WP_113631052.1">
    <property type="nucleotide sequence ID" value="NZ_QHCV01000066.1"/>
</dbReference>
<dbReference type="InterPro" id="IPR020904">
    <property type="entry name" value="Sc_DH/Rdtase_CS"/>
</dbReference>
<accession>A0A364V4X5</accession>
<gene>
    <name evidence="3" type="ORF">DLJ54_07060</name>
</gene>
<reference evidence="3 4" key="1">
    <citation type="journal article" date="2018" name="Syst. Appl. Microbiol.">
        <title>Corynebacterium heidelbergense sp. nov., isolated from the preen glands of Egyptian geese (Alopochen aegyptiacus).</title>
        <authorList>
            <person name="Braun M.S."/>
            <person name="Wang E."/>
            <person name="Zimmermann S."/>
            <person name="Wink M."/>
        </authorList>
    </citation>
    <scope>NUCLEOTIDE SEQUENCE [LARGE SCALE GENOMIC DNA]</scope>
    <source>
        <strain evidence="3 4">647</strain>
    </source>
</reference>
<dbReference type="Proteomes" id="UP000251577">
    <property type="component" value="Unassembled WGS sequence"/>
</dbReference>
<dbReference type="PROSITE" id="PS00061">
    <property type="entry name" value="ADH_SHORT"/>
    <property type="match status" value="1"/>
</dbReference>
<proteinExistence type="inferred from homology"/>
<dbReference type="AlphaFoldDB" id="A0A364V4X5"/>
<organism evidence="3 4">
    <name type="scientific">Corynebacterium heidelbergense</name>
    <dbReference type="NCBI Taxonomy" id="2055947"/>
    <lineage>
        <taxon>Bacteria</taxon>
        <taxon>Bacillati</taxon>
        <taxon>Actinomycetota</taxon>
        <taxon>Actinomycetes</taxon>
        <taxon>Mycobacteriales</taxon>
        <taxon>Corynebacteriaceae</taxon>
        <taxon>Corynebacterium</taxon>
    </lineage>
</organism>
<dbReference type="InterPro" id="IPR036291">
    <property type="entry name" value="NAD(P)-bd_dom_sf"/>
</dbReference>
<dbReference type="SUPFAM" id="SSF51735">
    <property type="entry name" value="NAD(P)-binding Rossmann-fold domains"/>
    <property type="match status" value="1"/>
</dbReference>
<keyword evidence="4" id="KW-1185">Reference proteome</keyword>
<keyword evidence="2" id="KW-0560">Oxidoreductase</keyword>
<evidence type="ECO:0000256" key="2">
    <source>
        <dbReference type="ARBA" id="ARBA00023002"/>
    </source>
</evidence>
<evidence type="ECO:0000313" key="4">
    <source>
        <dbReference type="Proteomes" id="UP000251577"/>
    </source>
</evidence>
<dbReference type="PANTHER" id="PTHR43669:SF6">
    <property type="entry name" value="DECAPRENYLPHOSPHORYL-2-KETO-BETA-D-ERYTHRO-PENTOSE REDUCTASE"/>
    <property type="match status" value="1"/>
</dbReference>
<evidence type="ECO:0000313" key="3">
    <source>
        <dbReference type="EMBL" id="RAV31695.1"/>
    </source>
</evidence>
<evidence type="ECO:0000256" key="1">
    <source>
        <dbReference type="ARBA" id="ARBA00006484"/>
    </source>
</evidence>
<dbReference type="PRINTS" id="PR00081">
    <property type="entry name" value="GDHRDH"/>
</dbReference>
<dbReference type="Pfam" id="PF00106">
    <property type="entry name" value="adh_short"/>
    <property type="match status" value="1"/>
</dbReference>
<protein>
    <submittedName>
        <fullName evidence="3">SDR family oxidoreductase</fullName>
    </submittedName>
</protein>
<dbReference type="PANTHER" id="PTHR43669">
    <property type="entry name" value="5-KETO-D-GLUCONATE 5-REDUCTASE"/>
    <property type="match status" value="1"/>
</dbReference>
<name>A0A364V4X5_9CORY</name>
<sequence length="254" mass="27250">MPKPEQLRIPRGQRIAIFGATSEIGEHVARLLAPGNTLVLAGRRVEALQTTAAELRAAGADDVEVVFFEATDTAAQRDLIAQIESGGPIDIALAMFGVLGDQAAAERDGEEVYRVLHTDFTAQAVLLTELARAMEPRDRGTIVAFSSIAGARVRRPNYVYGSAKAGLDGFCQGMQDALAPTGLRLLVVRPGFVIGRMTEGMSPAPMSSTPETVARATVAAISSDATDVWIPRKLGVLARILPLVPRWLWRRAPR</sequence>
<dbReference type="Gene3D" id="3.40.50.720">
    <property type="entry name" value="NAD(P)-binding Rossmann-like Domain"/>
    <property type="match status" value="1"/>
</dbReference>
<comment type="caution">
    <text evidence="3">The sequence shown here is derived from an EMBL/GenBank/DDBJ whole genome shotgun (WGS) entry which is preliminary data.</text>
</comment>
<comment type="similarity">
    <text evidence="1">Belongs to the short-chain dehydrogenases/reductases (SDR) family.</text>
</comment>
<dbReference type="GO" id="GO:0016491">
    <property type="term" value="F:oxidoreductase activity"/>
    <property type="evidence" value="ECO:0007669"/>
    <property type="project" value="UniProtKB-KW"/>
</dbReference>